<evidence type="ECO:0000256" key="1">
    <source>
        <dbReference type="SAM" id="MobiDB-lite"/>
    </source>
</evidence>
<feature type="compositionally biased region" description="Polar residues" evidence="1">
    <location>
        <begin position="51"/>
        <end position="61"/>
    </location>
</feature>
<dbReference type="Gramene" id="OGLUM02G00370.1">
    <property type="protein sequence ID" value="OGLUM02G00370.1"/>
    <property type="gene ID" value="OGLUM02G00370"/>
</dbReference>
<proteinExistence type="predicted"/>
<evidence type="ECO:0000313" key="3">
    <source>
        <dbReference type="Proteomes" id="UP000026961"/>
    </source>
</evidence>
<reference evidence="2" key="1">
    <citation type="submission" date="2015-04" db="UniProtKB">
        <authorList>
            <consortium name="EnsemblPlants"/>
        </authorList>
    </citation>
    <scope>IDENTIFICATION</scope>
</reference>
<keyword evidence="3" id="KW-1185">Reference proteome</keyword>
<dbReference type="EnsemblPlants" id="OGLUM02G00370.1">
    <property type="protein sequence ID" value="OGLUM02G00370.1"/>
    <property type="gene ID" value="OGLUM02G00370"/>
</dbReference>
<name>A0A0D9YL23_9ORYZ</name>
<protein>
    <submittedName>
        <fullName evidence="2">Uncharacterized protein</fullName>
    </submittedName>
</protein>
<dbReference type="AlphaFoldDB" id="A0A0D9YL23"/>
<sequence length="61" mass="7081">MATGQSVKNKREKTIVIDRNIGIEREKKKEESPQNPDRIVKEKARRGFLKEQQSIQTGTRT</sequence>
<feature type="compositionally biased region" description="Basic and acidic residues" evidence="1">
    <location>
        <begin position="24"/>
        <end position="42"/>
    </location>
</feature>
<reference evidence="2" key="2">
    <citation type="submission" date="2018-05" db="EMBL/GenBank/DDBJ databases">
        <title>OgluRS3 (Oryza glumaepatula Reference Sequence Version 3).</title>
        <authorList>
            <person name="Zhang J."/>
            <person name="Kudrna D."/>
            <person name="Lee S."/>
            <person name="Talag J."/>
            <person name="Welchert J."/>
            <person name="Wing R.A."/>
        </authorList>
    </citation>
    <scope>NUCLEOTIDE SEQUENCE [LARGE SCALE GENOMIC DNA]</scope>
</reference>
<feature type="region of interest" description="Disordered" evidence="1">
    <location>
        <begin position="24"/>
        <end position="61"/>
    </location>
</feature>
<evidence type="ECO:0000313" key="2">
    <source>
        <dbReference type="EnsemblPlants" id="OGLUM02G00370.1"/>
    </source>
</evidence>
<accession>A0A0D9YL23</accession>
<dbReference type="HOGENOM" id="CLU_2926381_0_0_1"/>
<organism evidence="2">
    <name type="scientific">Oryza glumipatula</name>
    <dbReference type="NCBI Taxonomy" id="40148"/>
    <lineage>
        <taxon>Eukaryota</taxon>
        <taxon>Viridiplantae</taxon>
        <taxon>Streptophyta</taxon>
        <taxon>Embryophyta</taxon>
        <taxon>Tracheophyta</taxon>
        <taxon>Spermatophyta</taxon>
        <taxon>Magnoliopsida</taxon>
        <taxon>Liliopsida</taxon>
        <taxon>Poales</taxon>
        <taxon>Poaceae</taxon>
        <taxon>BOP clade</taxon>
        <taxon>Oryzoideae</taxon>
        <taxon>Oryzeae</taxon>
        <taxon>Oryzinae</taxon>
        <taxon>Oryza</taxon>
    </lineage>
</organism>
<dbReference type="Proteomes" id="UP000026961">
    <property type="component" value="Chromosome 2"/>
</dbReference>